<keyword evidence="5" id="KW-0804">Transcription</keyword>
<comment type="subcellular location">
    <subcellularLocation>
        <location evidence="1">Nucleus</location>
    </subcellularLocation>
</comment>
<dbReference type="PRINTS" id="PR00367">
    <property type="entry name" value="ETHRSPELEMNT"/>
</dbReference>
<dbReference type="PANTHER" id="PTHR31985:SF45">
    <property type="entry name" value="ETHYLENE-RESPONSIVE TRANSCRIPTION FACTOR ERF020"/>
    <property type="match status" value="1"/>
</dbReference>
<evidence type="ECO:0000313" key="9">
    <source>
        <dbReference type="EMBL" id="KAE8022293.1"/>
    </source>
</evidence>
<feature type="domain" description="AP2/ERF" evidence="8">
    <location>
        <begin position="17"/>
        <end position="76"/>
    </location>
</feature>
<evidence type="ECO:0000256" key="2">
    <source>
        <dbReference type="ARBA" id="ARBA00023015"/>
    </source>
</evidence>
<evidence type="ECO:0000256" key="6">
    <source>
        <dbReference type="ARBA" id="ARBA00023242"/>
    </source>
</evidence>
<accession>A0A5N6QXL7</accession>
<evidence type="ECO:0000256" key="1">
    <source>
        <dbReference type="ARBA" id="ARBA00004123"/>
    </source>
</evidence>
<dbReference type="SUPFAM" id="SSF54171">
    <property type="entry name" value="DNA-binding domain"/>
    <property type="match status" value="1"/>
</dbReference>
<dbReference type="GO" id="GO:0003677">
    <property type="term" value="F:DNA binding"/>
    <property type="evidence" value="ECO:0007669"/>
    <property type="project" value="UniProtKB-KW"/>
</dbReference>
<protein>
    <recommendedName>
        <fullName evidence="8">AP2/ERF domain-containing protein</fullName>
    </recommendedName>
</protein>
<evidence type="ECO:0000259" key="8">
    <source>
        <dbReference type="PROSITE" id="PS51032"/>
    </source>
</evidence>
<dbReference type="InterPro" id="IPR001471">
    <property type="entry name" value="AP2/ERF_dom"/>
</dbReference>
<organism evidence="9 10">
    <name type="scientific">Carpinus fangiana</name>
    <dbReference type="NCBI Taxonomy" id="176857"/>
    <lineage>
        <taxon>Eukaryota</taxon>
        <taxon>Viridiplantae</taxon>
        <taxon>Streptophyta</taxon>
        <taxon>Embryophyta</taxon>
        <taxon>Tracheophyta</taxon>
        <taxon>Spermatophyta</taxon>
        <taxon>Magnoliopsida</taxon>
        <taxon>eudicotyledons</taxon>
        <taxon>Gunneridae</taxon>
        <taxon>Pentapetalae</taxon>
        <taxon>rosids</taxon>
        <taxon>fabids</taxon>
        <taxon>Fagales</taxon>
        <taxon>Betulaceae</taxon>
        <taxon>Carpinus</taxon>
    </lineage>
</organism>
<gene>
    <name evidence="9" type="ORF">FH972_008104</name>
</gene>
<dbReference type="PANTHER" id="PTHR31985">
    <property type="entry name" value="ETHYLENE-RESPONSIVE TRANSCRIPTION FACTOR ERF042-RELATED"/>
    <property type="match status" value="1"/>
</dbReference>
<keyword evidence="6" id="KW-0539">Nucleus</keyword>
<keyword evidence="3" id="KW-0238">DNA-binding</keyword>
<dbReference type="InterPro" id="IPR036955">
    <property type="entry name" value="AP2/ERF_dom_sf"/>
</dbReference>
<dbReference type="GO" id="GO:0005634">
    <property type="term" value="C:nucleus"/>
    <property type="evidence" value="ECO:0007669"/>
    <property type="project" value="UniProtKB-SubCell"/>
</dbReference>
<dbReference type="Pfam" id="PF00847">
    <property type="entry name" value="AP2"/>
    <property type="match status" value="1"/>
</dbReference>
<proteinExistence type="inferred from homology"/>
<dbReference type="AlphaFoldDB" id="A0A5N6QXL7"/>
<dbReference type="CDD" id="cd00018">
    <property type="entry name" value="AP2"/>
    <property type="match status" value="1"/>
</dbReference>
<dbReference type="OrthoDB" id="1849108at2759"/>
<keyword evidence="4" id="KW-0010">Activator</keyword>
<keyword evidence="2" id="KW-0805">Transcription regulation</keyword>
<evidence type="ECO:0000256" key="7">
    <source>
        <dbReference type="ARBA" id="ARBA00024343"/>
    </source>
</evidence>
<dbReference type="Gene3D" id="3.30.730.10">
    <property type="entry name" value="AP2/ERF domain"/>
    <property type="match status" value="1"/>
</dbReference>
<evidence type="ECO:0000256" key="3">
    <source>
        <dbReference type="ARBA" id="ARBA00023125"/>
    </source>
</evidence>
<name>A0A5N6QXL7_9ROSI</name>
<evidence type="ECO:0000256" key="5">
    <source>
        <dbReference type="ARBA" id="ARBA00023163"/>
    </source>
</evidence>
<dbReference type="InterPro" id="IPR016177">
    <property type="entry name" value="DNA-bd_dom_sf"/>
</dbReference>
<dbReference type="Proteomes" id="UP000327013">
    <property type="component" value="Chromosome 3"/>
</dbReference>
<evidence type="ECO:0000256" key="4">
    <source>
        <dbReference type="ARBA" id="ARBA00023159"/>
    </source>
</evidence>
<comment type="similarity">
    <text evidence="7">Belongs to the AP2/ERF transcription factor family. ERF subfamily.</text>
</comment>
<keyword evidence="10" id="KW-1185">Reference proteome</keyword>
<dbReference type="InterPro" id="IPR051032">
    <property type="entry name" value="AP2/ERF_TF_ERF_subfamily"/>
</dbReference>
<reference evidence="9 10" key="1">
    <citation type="submission" date="2019-06" db="EMBL/GenBank/DDBJ databases">
        <title>A chromosomal-level reference genome of Carpinus fangiana (Coryloideae, Betulaceae).</title>
        <authorList>
            <person name="Yang X."/>
            <person name="Wang Z."/>
            <person name="Zhang L."/>
            <person name="Hao G."/>
            <person name="Liu J."/>
            <person name="Yang Y."/>
        </authorList>
    </citation>
    <scope>NUCLEOTIDE SEQUENCE [LARGE SCALE GENOMIC DNA]</scope>
    <source>
        <strain evidence="9">Cfa_2016G</strain>
        <tissue evidence="9">Leaf</tissue>
    </source>
</reference>
<dbReference type="PROSITE" id="PS51032">
    <property type="entry name" value="AP2_ERF"/>
    <property type="match status" value="1"/>
</dbReference>
<dbReference type="SMART" id="SM00380">
    <property type="entry name" value="AP2"/>
    <property type="match status" value="1"/>
</dbReference>
<dbReference type="GO" id="GO:0003700">
    <property type="term" value="F:DNA-binding transcription factor activity"/>
    <property type="evidence" value="ECO:0007669"/>
    <property type="project" value="InterPro"/>
</dbReference>
<sequence>MSCSSEESGASTSSQKKYRGVRQRKWGKWVSEIRVPGTQERLWLGSYATPEAAAVARDVAFYCLHRPSSLDKLNFPLMLPSSLLTDMSPRSVQEASSDAGMGVDAQLIGNKLAESEVKQDQGGGPGHGLEAAGLWENVGDNCTGMSEFGNKVKEGEAFSISIDDYL</sequence>
<evidence type="ECO:0000313" key="10">
    <source>
        <dbReference type="Proteomes" id="UP000327013"/>
    </source>
</evidence>
<dbReference type="EMBL" id="CM017323">
    <property type="protein sequence ID" value="KAE8022293.1"/>
    <property type="molecule type" value="Genomic_DNA"/>
</dbReference>